<comment type="caution">
    <text evidence="4">The sequence shown here is derived from an EMBL/GenBank/DDBJ whole genome shotgun (WGS) entry which is preliminary data.</text>
</comment>
<feature type="chain" id="PRO_5040762998" evidence="3">
    <location>
        <begin position="23"/>
        <end position="239"/>
    </location>
</feature>
<evidence type="ECO:0000256" key="2">
    <source>
        <dbReference type="ARBA" id="ARBA00022729"/>
    </source>
</evidence>
<feature type="signal peptide" evidence="3">
    <location>
        <begin position="1"/>
        <end position="22"/>
    </location>
</feature>
<dbReference type="InterPro" id="IPR018635">
    <property type="entry name" value="UPF0319"/>
</dbReference>
<dbReference type="AlphaFoldDB" id="A0A9X2CCW4"/>
<evidence type="ECO:0000256" key="1">
    <source>
        <dbReference type="ARBA" id="ARBA00008490"/>
    </source>
</evidence>
<dbReference type="RefSeq" id="WP_188925585.1">
    <property type="nucleotide sequence ID" value="NZ_BMQI01000027.1"/>
</dbReference>
<dbReference type="Pfam" id="PF09829">
    <property type="entry name" value="DUF2057"/>
    <property type="match status" value="1"/>
</dbReference>
<protein>
    <submittedName>
        <fullName evidence="4">DUF2057 domain-containing protein</fullName>
    </submittedName>
</protein>
<keyword evidence="5" id="KW-1185">Reference proteome</keyword>
<gene>
    <name evidence="4" type="ORF">L2749_06100</name>
</gene>
<keyword evidence="2 3" id="KW-0732">Signal</keyword>
<dbReference type="PANTHER" id="PTHR38108">
    <property type="entry name" value="UPF0319 PROTEIN YCCT"/>
    <property type="match status" value="1"/>
</dbReference>
<organism evidence="4 5">
    <name type="scientific">Shewanella algicola</name>
    <dbReference type="NCBI Taxonomy" id="640633"/>
    <lineage>
        <taxon>Bacteria</taxon>
        <taxon>Pseudomonadati</taxon>
        <taxon>Pseudomonadota</taxon>
        <taxon>Gammaproteobacteria</taxon>
        <taxon>Alteromonadales</taxon>
        <taxon>Shewanellaceae</taxon>
        <taxon>Shewanella</taxon>
    </lineage>
</organism>
<reference evidence="4" key="1">
    <citation type="submission" date="2022-01" db="EMBL/GenBank/DDBJ databases">
        <title>Whole genome-based taxonomy of the Shewanellaceae.</title>
        <authorList>
            <person name="Martin-Rodriguez A.J."/>
        </authorList>
    </citation>
    <scope>NUCLEOTIDE SEQUENCE</scope>
    <source>
        <strain evidence="4">DSM 23803</strain>
    </source>
</reference>
<accession>A0A9X2CCW4</accession>
<dbReference type="EMBL" id="JAKILJ010000010">
    <property type="protein sequence ID" value="MCL1104831.1"/>
    <property type="molecule type" value="Genomic_DNA"/>
</dbReference>
<evidence type="ECO:0000313" key="4">
    <source>
        <dbReference type="EMBL" id="MCL1104831.1"/>
    </source>
</evidence>
<dbReference type="PANTHER" id="PTHR38108:SF1">
    <property type="entry name" value="UPF0319 PROTEIN YCCT"/>
    <property type="match status" value="1"/>
</dbReference>
<name>A0A9X2CCW4_9GAMM</name>
<proteinExistence type="inferred from homology"/>
<dbReference type="Proteomes" id="UP001139408">
    <property type="component" value="Unassembled WGS sequence"/>
</dbReference>
<comment type="similarity">
    <text evidence="1">Belongs to the UPF0319 family.</text>
</comment>
<sequence>MRLIICTALCLATYMFCHSSVAASLLLPNNANTVLVNGVATEQQQVKLDINTPQGLQQIAFRYHARFRDQGSQHSFSSDVIILRFSASDQDYQLTLPSIRSKSSAAQFNDSPTLTLTDQADNAVEFTQDRLMKKGLQLGRDFEQEIAKYNAAANPASWSAAKVTAPAVAPKMLNEPANSVVTTAPVALAITDAQPEGVAPVVNNSAEQPSQAEVSNMLDYWYQKATPQTQAEFKARINQ</sequence>
<evidence type="ECO:0000256" key="3">
    <source>
        <dbReference type="SAM" id="SignalP"/>
    </source>
</evidence>
<evidence type="ECO:0000313" key="5">
    <source>
        <dbReference type="Proteomes" id="UP001139408"/>
    </source>
</evidence>